<evidence type="ECO:0000313" key="7">
    <source>
        <dbReference type="Proteomes" id="UP000287766"/>
    </source>
</evidence>
<feature type="compositionally biased region" description="Polar residues" evidence="3">
    <location>
        <begin position="307"/>
        <end position="318"/>
    </location>
</feature>
<evidence type="ECO:0000256" key="2">
    <source>
        <dbReference type="ARBA" id="ARBA00023136"/>
    </source>
</evidence>
<dbReference type="InterPro" id="IPR036013">
    <property type="entry name" value="Band_7/SPFH_dom_sf"/>
</dbReference>
<name>A0A7Z6ZTX9_9GAMM</name>
<evidence type="ECO:0000259" key="5">
    <source>
        <dbReference type="SMART" id="SM00244"/>
    </source>
</evidence>
<dbReference type="Pfam" id="PF01145">
    <property type="entry name" value="Band_7"/>
    <property type="match status" value="1"/>
</dbReference>
<dbReference type="CDD" id="cd03401">
    <property type="entry name" value="SPFH_prohibitin"/>
    <property type="match status" value="1"/>
</dbReference>
<keyword evidence="4" id="KW-0812">Transmembrane</keyword>
<evidence type="ECO:0000256" key="4">
    <source>
        <dbReference type="SAM" id="Phobius"/>
    </source>
</evidence>
<dbReference type="AlphaFoldDB" id="A0A7Z6ZTX9"/>
<evidence type="ECO:0000313" key="6">
    <source>
        <dbReference type="EMBL" id="RUO41299.1"/>
    </source>
</evidence>
<protein>
    <submittedName>
        <fullName evidence="6">Peptidase</fullName>
    </submittedName>
</protein>
<dbReference type="GO" id="GO:0007005">
    <property type="term" value="P:mitochondrion organization"/>
    <property type="evidence" value="ECO:0007669"/>
    <property type="project" value="TreeGrafter"/>
</dbReference>
<proteinExistence type="predicted"/>
<dbReference type="SUPFAM" id="SSF117892">
    <property type="entry name" value="Band 7/SPFH domain"/>
    <property type="match status" value="1"/>
</dbReference>
<evidence type="ECO:0000256" key="1">
    <source>
        <dbReference type="ARBA" id="ARBA00004167"/>
    </source>
</evidence>
<dbReference type="PANTHER" id="PTHR23222:SF1">
    <property type="entry name" value="PROHIBITIN-2"/>
    <property type="match status" value="1"/>
</dbReference>
<accession>A0A7Z6ZTX9</accession>
<reference evidence="7" key="1">
    <citation type="journal article" date="2018" name="Front. Microbiol.">
        <title>Genome-Based Analysis Reveals the Taxonomy and Diversity of the Family Idiomarinaceae.</title>
        <authorList>
            <person name="Liu Y."/>
            <person name="Lai Q."/>
            <person name="Shao Z."/>
        </authorList>
    </citation>
    <scope>NUCLEOTIDE SEQUENCE [LARGE SCALE GENOMIC DNA]</scope>
    <source>
        <strain evidence="7">KYW314</strain>
    </source>
</reference>
<organism evidence="6 7">
    <name type="scientific">Pseudidiomarina aestuarii</name>
    <dbReference type="NCBI Taxonomy" id="624146"/>
    <lineage>
        <taxon>Bacteria</taxon>
        <taxon>Pseudomonadati</taxon>
        <taxon>Pseudomonadota</taxon>
        <taxon>Gammaproteobacteria</taxon>
        <taxon>Alteromonadales</taxon>
        <taxon>Idiomarinaceae</taxon>
        <taxon>Pseudidiomarina</taxon>
    </lineage>
</organism>
<keyword evidence="2 4" id="KW-0472">Membrane</keyword>
<dbReference type="Gene3D" id="3.30.479.30">
    <property type="entry name" value="Band 7 domain"/>
    <property type="match status" value="1"/>
</dbReference>
<evidence type="ECO:0000256" key="3">
    <source>
        <dbReference type="SAM" id="MobiDB-lite"/>
    </source>
</evidence>
<dbReference type="EMBL" id="PIPR01000001">
    <property type="protein sequence ID" value="RUO41299.1"/>
    <property type="molecule type" value="Genomic_DNA"/>
</dbReference>
<feature type="region of interest" description="Disordered" evidence="3">
    <location>
        <begin position="291"/>
        <end position="318"/>
    </location>
</feature>
<dbReference type="PANTHER" id="PTHR23222">
    <property type="entry name" value="PROHIBITIN"/>
    <property type="match status" value="1"/>
</dbReference>
<comment type="subcellular location">
    <subcellularLocation>
        <location evidence="1">Membrane</location>
        <topology evidence="1">Single-pass membrane protein</topology>
    </subcellularLocation>
</comment>
<keyword evidence="4" id="KW-1133">Transmembrane helix</keyword>
<gene>
    <name evidence="6" type="ORF">CWE22_03735</name>
</gene>
<dbReference type="InterPro" id="IPR001107">
    <property type="entry name" value="Band_7"/>
</dbReference>
<feature type="domain" description="Band 7" evidence="5">
    <location>
        <begin position="40"/>
        <end position="205"/>
    </location>
</feature>
<comment type="caution">
    <text evidence="6">The sequence shown here is derived from an EMBL/GenBank/DDBJ whole genome shotgun (WGS) entry which is preliminary data.</text>
</comment>
<dbReference type="SMART" id="SM00244">
    <property type="entry name" value="PHB"/>
    <property type="match status" value="1"/>
</dbReference>
<feature type="transmembrane region" description="Helical" evidence="4">
    <location>
        <begin position="20"/>
        <end position="38"/>
    </location>
</feature>
<keyword evidence="7" id="KW-1185">Reference proteome</keyword>
<dbReference type="InterPro" id="IPR000163">
    <property type="entry name" value="Prohibitin"/>
</dbReference>
<dbReference type="GO" id="GO:0016020">
    <property type="term" value="C:membrane"/>
    <property type="evidence" value="ECO:0007669"/>
    <property type="project" value="UniProtKB-SubCell"/>
</dbReference>
<dbReference type="Proteomes" id="UP000287766">
    <property type="component" value="Unassembled WGS sequence"/>
</dbReference>
<dbReference type="RefSeq" id="WP_169930031.1">
    <property type="nucleotide sequence ID" value="NZ_PIPR01000001.1"/>
</dbReference>
<sequence length="318" mass="36109">MRLKIKRFFNRVSAKIDDYLPNIIITCFILLFLLVLLWNRIFITIQAGEGGVLYKRFAGGTVVDEIYGEGLHLIYPWDIMAIYNLRVQNELHSLDVLTKEGLKLTIKMAIRFHPDRDMVGVLHKFVGQDYFKIVVLPEIEATVRSYAVDDDLTNIYATLATKSTFQEAVNEAIGRVARKFVTVDEVMITDIQLPEQVDQAIQEKLSQQQLVFAYDFRIDREEKEAERKRVEAEGISRYNTIVNSSLSSDVLLWKGIEATKDIAKSDNSKVILIGPDRNSLPIILNAENESFRKSSEEAADESSESSQGNDSAQKANQP</sequence>